<gene>
    <name evidence="1" type="ORF">FEK35_05845</name>
</gene>
<proteinExistence type="predicted"/>
<reference evidence="1 2" key="1">
    <citation type="submission" date="2019-05" db="EMBL/GenBank/DDBJ databases">
        <title>Genomes sequences of two Nocardia cyriacigeorgica environmental isolates, type strains Nocardia asteroides ATCC 19247 and Nocardia cyriacigeorgica DSM 44484.</title>
        <authorList>
            <person name="Vautrin F."/>
            <person name="Bergeron E."/>
            <person name="Dubost A."/>
            <person name="Abrouk D."/>
            <person name="Rodriguez Nava V."/>
            <person name="Pujic P."/>
        </authorList>
    </citation>
    <scope>NUCLEOTIDE SEQUENCE [LARGE SCALE GENOMIC DNA]</scope>
    <source>
        <strain evidence="1 2">EML 1456</strain>
    </source>
</reference>
<dbReference type="Proteomes" id="UP000308349">
    <property type="component" value="Unassembled WGS sequence"/>
</dbReference>
<evidence type="ECO:0000313" key="2">
    <source>
        <dbReference type="Proteomes" id="UP000308349"/>
    </source>
</evidence>
<dbReference type="AlphaFoldDB" id="A0A5R8PI02"/>
<comment type="caution">
    <text evidence="1">The sequence shown here is derived from an EMBL/GenBank/DDBJ whole genome shotgun (WGS) entry which is preliminary data.</text>
</comment>
<organism evidence="1 2">
    <name type="scientific">Nocardia cyriacigeorgica</name>
    <dbReference type="NCBI Taxonomy" id="135487"/>
    <lineage>
        <taxon>Bacteria</taxon>
        <taxon>Bacillati</taxon>
        <taxon>Actinomycetota</taxon>
        <taxon>Actinomycetes</taxon>
        <taxon>Mycobacteriales</taxon>
        <taxon>Nocardiaceae</taxon>
        <taxon>Nocardia</taxon>
    </lineage>
</organism>
<dbReference type="OrthoDB" id="4555011at2"/>
<dbReference type="EMBL" id="VBUU01000003">
    <property type="protein sequence ID" value="TLG15665.1"/>
    <property type="molecule type" value="Genomic_DNA"/>
</dbReference>
<accession>A0A5R8PI02</accession>
<evidence type="ECO:0000313" key="1">
    <source>
        <dbReference type="EMBL" id="TLG15665.1"/>
    </source>
</evidence>
<dbReference type="RefSeq" id="WP_138455316.1">
    <property type="nucleotide sequence ID" value="NZ_VBUU01000003.1"/>
</dbReference>
<sequence>MTFPVDPREPLVMKRIARARAAFDGSKPTYIGGGRRSDPSEAFQRAQDELHAAEQARNRLLVDLVGDADVVPLELAKRLGLTGRMAVHVIETARSGTRLMREHVLGSDSDSSP</sequence>
<name>A0A5R8PI02_9NOCA</name>
<protein>
    <submittedName>
        <fullName evidence="1">Uncharacterized protein</fullName>
    </submittedName>
</protein>